<reference evidence="1" key="2">
    <citation type="journal article" date="2022" name="New Phytol.">
        <title>Evolutionary transition to the ectomycorrhizal habit in the genomes of a hyperdiverse lineage of mushroom-forming fungi.</title>
        <authorList>
            <person name="Looney B."/>
            <person name="Miyauchi S."/>
            <person name="Morin E."/>
            <person name="Drula E."/>
            <person name="Courty P.E."/>
            <person name="Kohler A."/>
            <person name="Kuo A."/>
            <person name="LaButti K."/>
            <person name="Pangilinan J."/>
            <person name="Lipzen A."/>
            <person name="Riley R."/>
            <person name="Andreopoulos W."/>
            <person name="He G."/>
            <person name="Johnson J."/>
            <person name="Nolan M."/>
            <person name="Tritt A."/>
            <person name="Barry K.W."/>
            <person name="Grigoriev I.V."/>
            <person name="Nagy L.G."/>
            <person name="Hibbett D."/>
            <person name="Henrissat B."/>
            <person name="Matheny P.B."/>
            <person name="Labbe J."/>
            <person name="Martin F.M."/>
        </authorList>
    </citation>
    <scope>NUCLEOTIDE SEQUENCE</scope>
    <source>
        <strain evidence="1">EC-137</strain>
    </source>
</reference>
<dbReference type="Proteomes" id="UP000814128">
    <property type="component" value="Unassembled WGS sequence"/>
</dbReference>
<gene>
    <name evidence="1" type="ORF">K488DRAFT_48098</name>
</gene>
<organism evidence="1 2">
    <name type="scientific">Vararia minispora EC-137</name>
    <dbReference type="NCBI Taxonomy" id="1314806"/>
    <lineage>
        <taxon>Eukaryota</taxon>
        <taxon>Fungi</taxon>
        <taxon>Dikarya</taxon>
        <taxon>Basidiomycota</taxon>
        <taxon>Agaricomycotina</taxon>
        <taxon>Agaricomycetes</taxon>
        <taxon>Russulales</taxon>
        <taxon>Lachnocladiaceae</taxon>
        <taxon>Vararia</taxon>
    </lineage>
</organism>
<sequence length="594" mass="63553">MVLTALVLLISIACGSARLVDSIHAINESSYDFVVVGAGTAGNVLVNRLTANPNVSVLVIESGENDDGVEGLIVPFLAPDNLSNTSLIWNYTTVPQTALDNRTLAYQRGRVLGGSSSINFMFYTRGPRADFDRFANFSGDEGWSWDSVFPFMLEDEDLVPPVDGHDTAGEFNPAVHGTSGPIQTTLTGTSFPTDSLILQTTSVNSTAFPFNIDVNSGDPLGISWVQTDTGGGIRHSSAVGYLHPVLTRVNLEVIANAHVTRLLNIKSRQEPDMRGVAFYSRSGFVVYARKEVILAAGAINTPQLLMLSGIGPSAELESLGITPVIDSPAVGQHMQDHPLFAVVWSSPNSSFTLDASLRNTTFVADALEEWVTSKTGLFSGVGTNLFGWFRFPPSSNIFSEFKDPAAGPTAPHVEIIFNALQNQFRSFAQPIPDKGSYLTATLAVSSPASRGSVKLTSSNPFTFPAIDPGFLTHPYDLAAMIEAIHIADDFFSQSPWADLQLLPFGAFANATTDDLLASMIRSEVTTFWHPCCTARMGANSDSSAVVDSNLLVKGVNGLRVVDASVMASLTAHLQAPVYAIAERGAALVKLAWDI</sequence>
<name>A0ACB8QNJ8_9AGAM</name>
<reference evidence="1" key="1">
    <citation type="submission" date="2021-02" db="EMBL/GenBank/DDBJ databases">
        <authorList>
            <consortium name="DOE Joint Genome Institute"/>
            <person name="Ahrendt S."/>
            <person name="Looney B.P."/>
            <person name="Miyauchi S."/>
            <person name="Morin E."/>
            <person name="Drula E."/>
            <person name="Courty P.E."/>
            <person name="Chicoki N."/>
            <person name="Fauchery L."/>
            <person name="Kohler A."/>
            <person name="Kuo A."/>
            <person name="Labutti K."/>
            <person name="Pangilinan J."/>
            <person name="Lipzen A."/>
            <person name="Riley R."/>
            <person name="Andreopoulos W."/>
            <person name="He G."/>
            <person name="Johnson J."/>
            <person name="Barry K.W."/>
            <person name="Grigoriev I.V."/>
            <person name="Nagy L."/>
            <person name="Hibbett D."/>
            <person name="Henrissat B."/>
            <person name="Matheny P.B."/>
            <person name="Labbe J."/>
            <person name="Martin F."/>
        </authorList>
    </citation>
    <scope>NUCLEOTIDE SEQUENCE</scope>
    <source>
        <strain evidence="1">EC-137</strain>
    </source>
</reference>
<dbReference type="EMBL" id="MU273524">
    <property type="protein sequence ID" value="KAI0033252.1"/>
    <property type="molecule type" value="Genomic_DNA"/>
</dbReference>
<keyword evidence="2" id="KW-1185">Reference proteome</keyword>
<accession>A0ACB8QNJ8</accession>
<evidence type="ECO:0000313" key="1">
    <source>
        <dbReference type="EMBL" id="KAI0033252.1"/>
    </source>
</evidence>
<evidence type="ECO:0000313" key="2">
    <source>
        <dbReference type="Proteomes" id="UP000814128"/>
    </source>
</evidence>
<protein>
    <submittedName>
        <fullName evidence="1">Aryl-alcohol oxidase-like protein</fullName>
    </submittedName>
</protein>
<comment type="caution">
    <text evidence="1">The sequence shown here is derived from an EMBL/GenBank/DDBJ whole genome shotgun (WGS) entry which is preliminary data.</text>
</comment>
<proteinExistence type="predicted"/>